<dbReference type="Pfam" id="PF04542">
    <property type="entry name" value="Sigma70_r2"/>
    <property type="match status" value="1"/>
</dbReference>
<dbReference type="InterPro" id="IPR013249">
    <property type="entry name" value="RNA_pol_sigma70_r4_t2"/>
</dbReference>
<name>A0A660KYE5_9ACTN</name>
<dbReference type="InterPro" id="IPR013325">
    <property type="entry name" value="RNA_pol_sigma_r2"/>
</dbReference>
<dbReference type="Pfam" id="PF08281">
    <property type="entry name" value="Sigma70_r4_2"/>
    <property type="match status" value="1"/>
</dbReference>
<protein>
    <submittedName>
        <fullName evidence="8">RNA polymerase sigma-70 factor (ECF subfamily)</fullName>
    </submittedName>
</protein>
<keyword evidence="9" id="KW-1185">Reference proteome</keyword>
<evidence type="ECO:0000256" key="3">
    <source>
        <dbReference type="ARBA" id="ARBA00023082"/>
    </source>
</evidence>
<dbReference type="SUPFAM" id="SSF88659">
    <property type="entry name" value="Sigma3 and sigma4 domains of RNA polymerase sigma factors"/>
    <property type="match status" value="1"/>
</dbReference>
<dbReference type="GO" id="GO:0016987">
    <property type="term" value="F:sigma factor activity"/>
    <property type="evidence" value="ECO:0007669"/>
    <property type="project" value="UniProtKB-KW"/>
</dbReference>
<dbReference type="GO" id="GO:0003677">
    <property type="term" value="F:DNA binding"/>
    <property type="evidence" value="ECO:0007669"/>
    <property type="project" value="UniProtKB-KW"/>
</dbReference>
<comment type="caution">
    <text evidence="8">The sequence shown here is derived from an EMBL/GenBank/DDBJ whole genome shotgun (WGS) entry which is preliminary data.</text>
</comment>
<sequence length="177" mass="19973">MDAWTDERLLIETPVRPAAFGVFYRRHEASVLGYFMRRVRNAEVAADLAAETFASALLGAADYRPERGAAVAWLYGIARHRLMRSFERGRVEDRARRKLAMPPLEVDDELVGRIERLAGEERAFELLEQLPDAQAEAVRAHVIDERSYKDIAAAVQVSEAVVRKRVSRGLLTLKGLL</sequence>
<keyword evidence="3" id="KW-0731">Sigma factor</keyword>
<keyword evidence="4" id="KW-0238">DNA-binding</keyword>
<evidence type="ECO:0000256" key="1">
    <source>
        <dbReference type="ARBA" id="ARBA00010641"/>
    </source>
</evidence>
<feature type="domain" description="RNA polymerase sigma factor 70 region 4 type 2" evidence="7">
    <location>
        <begin position="125"/>
        <end position="173"/>
    </location>
</feature>
<dbReference type="RefSeq" id="WP_170179591.1">
    <property type="nucleotide sequence ID" value="NZ_RBIL01000003.1"/>
</dbReference>
<evidence type="ECO:0000256" key="4">
    <source>
        <dbReference type="ARBA" id="ARBA00023125"/>
    </source>
</evidence>
<dbReference type="Gene3D" id="1.10.1740.10">
    <property type="match status" value="1"/>
</dbReference>
<evidence type="ECO:0000313" key="9">
    <source>
        <dbReference type="Proteomes" id="UP000278962"/>
    </source>
</evidence>
<keyword evidence="5" id="KW-0804">Transcription</keyword>
<accession>A0A660KYE5</accession>
<dbReference type="Proteomes" id="UP000278962">
    <property type="component" value="Unassembled WGS sequence"/>
</dbReference>
<gene>
    <name evidence="8" type="ORF">C8N24_6673</name>
</gene>
<feature type="domain" description="RNA polymerase sigma-70 region 2" evidence="6">
    <location>
        <begin position="23"/>
        <end position="88"/>
    </location>
</feature>
<evidence type="ECO:0000259" key="6">
    <source>
        <dbReference type="Pfam" id="PF04542"/>
    </source>
</evidence>
<dbReference type="PANTHER" id="PTHR43133">
    <property type="entry name" value="RNA POLYMERASE ECF-TYPE SIGMA FACTO"/>
    <property type="match status" value="1"/>
</dbReference>
<dbReference type="InterPro" id="IPR039425">
    <property type="entry name" value="RNA_pol_sigma-70-like"/>
</dbReference>
<organism evidence="8 9">
    <name type="scientific">Solirubrobacter pauli</name>
    <dbReference type="NCBI Taxonomy" id="166793"/>
    <lineage>
        <taxon>Bacteria</taxon>
        <taxon>Bacillati</taxon>
        <taxon>Actinomycetota</taxon>
        <taxon>Thermoleophilia</taxon>
        <taxon>Solirubrobacterales</taxon>
        <taxon>Solirubrobacteraceae</taxon>
        <taxon>Solirubrobacter</taxon>
    </lineage>
</organism>
<evidence type="ECO:0000256" key="2">
    <source>
        <dbReference type="ARBA" id="ARBA00023015"/>
    </source>
</evidence>
<evidence type="ECO:0000259" key="7">
    <source>
        <dbReference type="Pfam" id="PF08281"/>
    </source>
</evidence>
<evidence type="ECO:0000256" key="5">
    <source>
        <dbReference type="ARBA" id="ARBA00023163"/>
    </source>
</evidence>
<dbReference type="AlphaFoldDB" id="A0A660KYE5"/>
<proteinExistence type="inferred from homology"/>
<dbReference type="EMBL" id="RBIL01000003">
    <property type="protein sequence ID" value="RKQ85039.1"/>
    <property type="molecule type" value="Genomic_DNA"/>
</dbReference>
<dbReference type="InterPro" id="IPR014284">
    <property type="entry name" value="RNA_pol_sigma-70_dom"/>
</dbReference>
<evidence type="ECO:0000313" key="8">
    <source>
        <dbReference type="EMBL" id="RKQ85039.1"/>
    </source>
</evidence>
<dbReference type="InterPro" id="IPR007627">
    <property type="entry name" value="RNA_pol_sigma70_r2"/>
</dbReference>
<dbReference type="InterPro" id="IPR036388">
    <property type="entry name" value="WH-like_DNA-bd_sf"/>
</dbReference>
<dbReference type="GO" id="GO:0006352">
    <property type="term" value="P:DNA-templated transcription initiation"/>
    <property type="evidence" value="ECO:0007669"/>
    <property type="project" value="InterPro"/>
</dbReference>
<dbReference type="NCBIfam" id="TIGR02937">
    <property type="entry name" value="sigma70-ECF"/>
    <property type="match status" value="1"/>
</dbReference>
<reference evidence="8 9" key="1">
    <citation type="submission" date="2018-10" db="EMBL/GenBank/DDBJ databases">
        <title>Genomic Encyclopedia of Archaeal and Bacterial Type Strains, Phase II (KMG-II): from individual species to whole genera.</title>
        <authorList>
            <person name="Goeker M."/>
        </authorList>
    </citation>
    <scope>NUCLEOTIDE SEQUENCE [LARGE SCALE GENOMIC DNA]</scope>
    <source>
        <strain evidence="8 9">DSM 14954</strain>
    </source>
</reference>
<comment type="similarity">
    <text evidence="1">Belongs to the sigma-70 factor family. ECF subfamily.</text>
</comment>
<keyword evidence="2" id="KW-0805">Transcription regulation</keyword>
<dbReference type="InterPro" id="IPR013324">
    <property type="entry name" value="RNA_pol_sigma_r3/r4-like"/>
</dbReference>
<dbReference type="SUPFAM" id="SSF88946">
    <property type="entry name" value="Sigma2 domain of RNA polymerase sigma factors"/>
    <property type="match status" value="1"/>
</dbReference>
<dbReference type="Gene3D" id="1.10.10.10">
    <property type="entry name" value="Winged helix-like DNA-binding domain superfamily/Winged helix DNA-binding domain"/>
    <property type="match status" value="1"/>
</dbReference>
<dbReference type="PANTHER" id="PTHR43133:SF8">
    <property type="entry name" value="RNA POLYMERASE SIGMA FACTOR HI_1459-RELATED"/>
    <property type="match status" value="1"/>
</dbReference>